<dbReference type="NCBIfam" id="TIGR00835">
    <property type="entry name" value="agcS"/>
    <property type="match status" value="1"/>
</dbReference>
<proteinExistence type="inferred from homology"/>
<sequence>MELYGLLPFVFCVSRDRDHYSGLSRCARFRPFSETLIKRQTENGQRRLAMDVNNNERIMDTLIAMLNDLMWGAVLIYLLIGVGIFFTFRLGFIQIRHFGHMFSVLKNSRKSDNAGISSFQALCTSLAARVGTGNLAGVAVAIYLGGPGAIFWMWLIAFIGMATAFVESTLAQLYKVKDEDGNYRGGPAYYMEKGLGMRWMGVVFSLCLILAFGLVFNAVQANSISLAMKVAFGIPDWVSGLALVALSGLIIFGGIRGIARFAELVVPFMALAYILLALVIVAMNITELPHVFMLIIKSAFGIEQAGSGALGYAISQAMINGIKRGLFSNEAGMGSAPNAAATATPYPPHPASQGYVQMLGVFMDTIVICSCTAAIILMSGQFEPGSGVTGVELTQRALSSQIGSGGNIFIAAAIFFFAFTSIVANYSYAETNLVFLEHNHKGGLMLFRVFVLGMVMFGAVGELPIVWAMADVSMGLMAIVNLVAILLLSSVAIKLAKDYNDQLRLGKVPTFDANKYPEIRSQLEEGIWDNPTKK</sequence>
<dbReference type="FunFam" id="1.20.1740.10:FF:000004">
    <property type="entry name" value="Sodium:alanine symporter family protein"/>
    <property type="match status" value="1"/>
</dbReference>
<dbReference type="PANTHER" id="PTHR30330">
    <property type="entry name" value="AGSS FAMILY TRANSPORTER, SODIUM-ALANINE"/>
    <property type="match status" value="1"/>
</dbReference>
<feature type="transmembrane region" description="Helical" evidence="9">
    <location>
        <begin position="69"/>
        <end position="92"/>
    </location>
</feature>
<gene>
    <name evidence="10" type="primary">yaaJ</name>
    <name evidence="10" type="ORF">AERO8C_120292</name>
</gene>
<evidence type="ECO:0000256" key="2">
    <source>
        <dbReference type="ARBA" id="ARBA00009261"/>
    </source>
</evidence>
<evidence type="ECO:0000256" key="7">
    <source>
        <dbReference type="ARBA" id="ARBA00022989"/>
    </source>
</evidence>
<keyword evidence="8 9" id="KW-0472">Membrane</keyword>
<keyword evidence="9" id="KW-0997">Cell inner membrane</keyword>
<evidence type="ECO:0000313" key="11">
    <source>
        <dbReference type="Proteomes" id="UP000439123"/>
    </source>
</evidence>
<dbReference type="Pfam" id="PF01235">
    <property type="entry name" value="Na_Ala_symp"/>
    <property type="match status" value="1"/>
</dbReference>
<dbReference type="InterPro" id="IPR001463">
    <property type="entry name" value="Na/Ala_symport"/>
</dbReference>
<feature type="transmembrane region" description="Helical" evidence="9">
    <location>
        <begin position="264"/>
        <end position="285"/>
    </location>
</feature>
<protein>
    <submittedName>
        <fullName evidence="10">Putative amino acid sodium/proton transporter</fullName>
    </submittedName>
</protein>
<organism evidence="10 11">
    <name type="scientific">Aeromonas veronii</name>
    <dbReference type="NCBI Taxonomy" id="654"/>
    <lineage>
        <taxon>Bacteria</taxon>
        <taxon>Pseudomonadati</taxon>
        <taxon>Pseudomonadota</taxon>
        <taxon>Gammaproteobacteria</taxon>
        <taxon>Aeromonadales</taxon>
        <taxon>Aeromonadaceae</taxon>
        <taxon>Aeromonas</taxon>
    </lineage>
</organism>
<dbReference type="PRINTS" id="PR00175">
    <property type="entry name" value="NAALASMPORT"/>
</dbReference>
<feature type="transmembrane region" description="Helical" evidence="9">
    <location>
        <begin position="402"/>
        <end position="424"/>
    </location>
</feature>
<dbReference type="EMBL" id="CABWLC010000004">
    <property type="protein sequence ID" value="VXA81795.1"/>
    <property type="molecule type" value="Genomic_DNA"/>
</dbReference>
<keyword evidence="3 9" id="KW-0813">Transport</keyword>
<dbReference type="Proteomes" id="UP000439123">
    <property type="component" value="Unassembled WGS sequence"/>
</dbReference>
<keyword evidence="6 9" id="KW-0769">Symport</keyword>
<dbReference type="GO" id="GO:0005283">
    <property type="term" value="F:amino acid:sodium symporter activity"/>
    <property type="evidence" value="ECO:0007669"/>
    <property type="project" value="InterPro"/>
</dbReference>
<dbReference type="GO" id="GO:0005886">
    <property type="term" value="C:plasma membrane"/>
    <property type="evidence" value="ECO:0007669"/>
    <property type="project" value="UniProtKB-SubCell"/>
</dbReference>
<dbReference type="AlphaFoldDB" id="A0A653KQZ8"/>
<dbReference type="PROSITE" id="PS00873">
    <property type="entry name" value="NA_ALANINE_SYMP"/>
    <property type="match status" value="1"/>
</dbReference>
<comment type="subcellular location">
    <subcellularLocation>
        <location evidence="9">Cell inner membrane</location>
        <topology evidence="9">Multi-pass membrane protein</topology>
    </subcellularLocation>
    <subcellularLocation>
        <location evidence="1">Cell membrane</location>
        <topology evidence="1">Multi-pass membrane protein</topology>
    </subcellularLocation>
</comment>
<feature type="transmembrane region" description="Helical" evidence="9">
    <location>
        <begin position="476"/>
        <end position="496"/>
    </location>
</feature>
<keyword evidence="5 9" id="KW-0812">Transmembrane</keyword>
<reference evidence="10 11" key="1">
    <citation type="submission" date="2019-10" db="EMBL/GenBank/DDBJ databases">
        <authorList>
            <person name="Karimi E."/>
        </authorList>
    </citation>
    <scope>NUCLEOTIDE SEQUENCE [LARGE SCALE GENOMIC DNA]</scope>
    <source>
        <strain evidence="10">Aeromonas sp. 8C</strain>
    </source>
</reference>
<evidence type="ECO:0000256" key="8">
    <source>
        <dbReference type="ARBA" id="ARBA00023136"/>
    </source>
</evidence>
<evidence type="ECO:0000313" key="10">
    <source>
        <dbReference type="EMBL" id="VXA81795.1"/>
    </source>
</evidence>
<feature type="transmembrane region" description="Helical" evidence="9">
    <location>
        <begin position="195"/>
        <end position="218"/>
    </location>
</feature>
<evidence type="ECO:0000256" key="6">
    <source>
        <dbReference type="ARBA" id="ARBA00022847"/>
    </source>
</evidence>
<evidence type="ECO:0000256" key="3">
    <source>
        <dbReference type="ARBA" id="ARBA00022448"/>
    </source>
</evidence>
<keyword evidence="7 9" id="KW-1133">Transmembrane helix</keyword>
<evidence type="ECO:0000256" key="9">
    <source>
        <dbReference type="RuleBase" id="RU363064"/>
    </source>
</evidence>
<feature type="transmembrane region" description="Helical" evidence="9">
    <location>
        <begin position="361"/>
        <end position="382"/>
    </location>
</feature>
<feature type="transmembrane region" description="Helical" evidence="9">
    <location>
        <begin position="126"/>
        <end position="145"/>
    </location>
</feature>
<accession>A0A653KQZ8</accession>
<dbReference type="PANTHER" id="PTHR30330:SF1">
    <property type="entry name" value="AMINO-ACID CARRIER PROTEIN ALST"/>
    <property type="match status" value="1"/>
</dbReference>
<evidence type="ECO:0000256" key="1">
    <source>
        <dbReference type="ARBA" id="ARBA00004651"/>
    </source>
</evidence>
<comment type="similarity">
    <text evidence="2 9">Belongs to the alanine or glycine:cation symporter (AGCS) (TC 2.A.25) family.</text>
</comment>
<name>A0A653KQZ8_AERVE</name>
<keyword evidence="4" id="KW-1003">Cell membrane</keyword>
<evidence type="ECO:0000256" key="5">
    <source>
        <dbReference type="ARBA" id="ARBA00022692"/>
    </source>
</evidence>
<evidence type="ECO:0000256" key="4">
    <source>
        <dbReference type="ARBA" id="ARBA00022475"/>
    </source>
</evidence>
<feature type="transmembrane region" description="Helical" evidence="9">
    <location>
        <begin position="230"/>
        <end position="252"/>
    </location>
</feature>
<feature type="transmembrane region" description="Helical" evidence="9">
    <location>
        <begin position="445"/>
        <end position="470"/>
    </location>
</feature>
<dbReference type="Gene3D" id="1.20.1740.10">
    <property type="entry name" value="Amino acid/polyamine transporter I"/>
    <property type="match status" value="1"/>
</dbReference>